<dbReference type="Pfam" id="PF01753">
    <property type="entry name" value="zf-MYND"/>
    <property type="match status" value="1"/>
</dbReference>
<organism evidence="6 7">
    <name type="scientific">Psilocybe cf. subviscida</name>
    <dbReference type="NCBI Taxonomy" id="2480587"/>
    <lineage>
        <taxon>Eukaryota</taxon>
        <taxon>Fungi</taxon>
        <taxon>Dikarya</taxon>
        <taxon>Basidiomycota</taxon>
        <taxon>Agaricomycotina</taxon>
        <taxon>Agaricomycetes</taxon>
        <taxon>Agaricomycetidae</taxon>
        <taxon>Agaricales</taxon>
        <taxon>Agaricineae</taxon>
        <taxon>Strophariaceae</taxon>
        <taxon>Psilocybe</taxon>
    </lineage>
</organism>
<evidence type="ECO:0000256" key="4">
    <source>
        <dbReference type="PROSITE-ProRule" id="PRU00134"/>
    </source>
</evidence>
<protein>
    <recommendedName>
        <fullName evidence="5">MYND-type domain-containing protein</fullName>
    </recommendedName>
</protein>
<dbReference type="Proteomes" id="UP000567179">
    <property type="component" value="Unassembled WGS sequence"/>
</dbReference>
<dbReference type="AlphaFoldDB" id="A0A8H5B594"/>
<dbReference type="PROSITE" id="PS50865">
    <property type="entry name" value="ZF_MYND_2"/>
    <property type="match status" value="1"/>
</dbReference>
<dbReference type="InterPro" id="IPR002893">
    <property type="entry name" value="Znf_MYND"/>
</dbReference>
<comment type="caution">
    <text evidence="6">The sequence shown here is derived from an EMBL/GenBank/DDBJ whole genome shotgun (WGS) entry which is preliminary data.</text>
</comment>
<gene>
    <name evidence="6" type="ORF">D9619_006815</name>
</gene>
<dbReference type="SUPFAM" id="SSF144232">
    <property type="entry name" value="HIT/MYND zinc finger-like"/>
    <property type="match status" value="1"/>
</dbReference>
<dbReference type="OrthoDB" id="341421at2759"/>
<keyword evidence="2 4" id="KW-0863">Zinc-finger</keyword>
<keyword evidence="3" id="KW-0862">Zinc</keyword>
<evidence type="ECO:0000256" key="1">
    <source>
        <dbReference type="ARBA" id="ARBA00022723"/>
    </source>
</evidence>
<evidence type="ECO:0000256" key="3">
    <source>
        <dbReference type="ARBA" id="ARBA00022833"/>
    </source>
</evidence>
<keyword evidence="7" id="KW-1185">Reference proteome</keyword>
<feature type="domain" description="MYND-type" evidence="5">
    <location>
        <begin position="257"/>
        <end position="293"/>
    </location>
</feature>
<keyword evidence="1" id="KW-0479">Metal-binding</keyword>
<evidence type="ECO:0000256" key="2">
    <source>
        <dbReference type="ARBA" id="ARBA00022771"/>
    </source>
</evidence>
<dbReference type="Gene3D" id="6.10.140.2220">
    <property type="match status" value="1"/>
</dbReference>
<dbReference type="GO" id="GO:0008270">
    <property type="term" value="F:zinc ion binding"/>
    <property type="evidence" value="ECO:0007669"/>
    <property type="project" value="UniProtKB-KW"/>
</dbReference>
<name>A0A8H5B594_9AGAR</name>
<evidence type="ECO:0000313" key="7">
    <source>
        <dbReference type="Proteomes" id="UP000567179"/>
    </source>
</evidence>
<reference evidence="6 7" key="1">
    <citation type="journal article" date="2020" name="ISME J.">
        <title>Uncovering the hidden diversity of litter-decomposition mechanisms in mushroom-forming fungi.</title>
        <authorList>
            <person name="Floudas D."/>
            <person name="Bentzer J."/>
            <person name="Ahren D."/>
            <person name="Johansson T."/>
            <person name="Persson P."/>
            <person name="Tunlid A."/>
        </authorList>
    </citation>
    <scope>NUCLEOTIDE SEQUENCE [LARGE SCALE GENOMIC DNA]</scope>
    <source>
        <strain evidence="6 7">CBS 101986</strain>
    </source>
</reference>
<evidence type="ECO:0000313" key="6">
    <source>
        <dbReference type="EMBL" id="KAF5316283.1"/>
    </source>
</evidence>
<accession>A0A8H5B594</accession>
<proteinExistence type="predicted"/>
<dbReference type="EMBL" id="JAACJJ010000042">
    <property type="protein sequence ID" value="KAF5316283.1"/>
    <property type="molecule type" value="Genomic_DNA"/>
</dbReference>
<evidence type="ECO:0000259" key="5">
    <source>
        <dbReference type="PROSITE" id="PS50865"/>
    </source>
</evidence>
<sequence>MLMEDLLTLFTSIGVILPTHTKIPDEDLTKKLTAALDAAQELSLSISLRTNVICGLQVGPQPGSPCVPQHLLKENGPPNFISTDKKDTFQELRQIPLSFANHRKGGHRHFCLLDDARQYGVYIRASAPLSSRNKGIIQIILNSKLVKVHKLSDKPLFILLYKELFSTPSKPFVDLFPILVNKLTGQFGMMSITTTDTERIAMVKLFKQNAKRLPAGYSPRAFTRAEARRTGLKVSFALPLVPPDMCVLGKLSDNAGCEVCGNKKITRCSECMTVAYGGLACQKADWKAHKRTCESLSGGTWSNVHIDDQPPYFVTYEHAEMLKRR</sequence>